<dbReference type="PANTHER" id="PTHR45527:SF1">
    <property type="entry name" value="FATTY ACID SYNTHASE"/>
    <property type="match status" value="1"/>
</dbReference>
<evidence type="ECO:0000256" key="2">
    <source>
        <dbReference type="ARBA" id="ARBA00022553"/>
    </source>
</evidence>
<dbReference type="Proteomes" id="UP001302367">
    <property type="component" value="Chromosome 2"/>
</dbReference>
<dbReference type="Proteomes" id="UP000230605">
    <property type="component" value="Chromosome 2"/>
</dbReference>
<dbReference type="GO" id="GO:0005737">
    <property type="term" value="C:cytoplasm"/>
    <property type="evidence" value="ECO:0007669"/>
    <property type="project" value="TreeGrafter"/>
</dbReference>
<dbReference type="GO" id="GO:0031177">
    <property type="term" value="F:phosphopantetheine binding"/>
    <property type="evidence" value="ECO:0007669"/>
    <property type="project" value="TreeGrafter"/>
</dbReference>
<evidence type="ECO:0000313" key="4">
    <source>
        <dbReference type="EMBL" id="PIA97308.1"/>
    </source>
</evidence>
<dbReference type="Gene3D" id="3.40.50.12780">
    <property type="entry name" value="N-terminal domain of ligase-like"/>
    <property type="match status" value="2"/>
</dbReference>
<evidence type="ECO:0000259" key="3">
    <source>
        <dbReference type="Pfam" id="PF00501"/>
    </source>
</evidence>
<reference evidence="4 6" key="1">
    <citation type="submission" date="2015-10" db="EMBL/GenBank/DDBJ databases">
        <title>The cercosporin biosynthetic gene cluster was horizontally transferred to several fungal lineages and shown to be expanded in Cercospora beticola based on microsynteny with recipient genomes.</title>
        <authorList>
            <person name="De Jonge R."/>
            <person name="Ebert M.K."/>
            <person name="Suttle J.C."/>
            <person name="Jurick Ii W.M."/>
            <person name="Secor G.A."/>
            <person name="Thomma B.P."/>
            <person name="Van De Peer Y."/>
            <person name="Bolton M.D."/>
        </authorList>
    </citation>
    <scope>NUCLEOTIDE SEQUENCE [LARGE SCALE GENOMIC DNA]</scope>
    <source>
        <strain evidence="4 6">09-40</strain>
    </source>
</reference>
<dbReference type="EMBL" id="CP134185">
    <property type="protein sequence ID" value="WPA97857.1"/>
    <property type="molecule type" value="Genomic_DNA"/>
</dbReference>
<dbReference type="OrthoDB" id="416786at2759"/>
<organism evidence="4 6">
    <name type="scientific">Cercospora beticola</name>
    <name type="common">Sugarbeet leaf spot fungus</name>
    <dbReference type="NCBI Taxonomy" id="122368"/>
    <lineage>
        <taxon>Eukaryota</taxon>
        <taxon>Fungi</taxon>
        <taxon>Dikarya</taxon>
        <taxon>Ascomycota</taxon>
        <taxon>Pezizomycotina</taxon>
        <taxon>Dothideomycetes</taxon>
        <taxon>Dothideomycetidae</taxon>
        <taxon>Mycosphaerellales</taxon>
        <taxon>Mycosphaerellaceae</taxon>
        <taxon>Cercospora</taxon>
    </lineage>
</organism>
<name>A0A2G5HXQ3_CERBT</name>
<dbReference type="Gene3D" id="3.30.300.30">
    <property type="match status" value="1"/>
</dbReference>
<dbReference type="Pfam" id="PF00501">
    <property type="entry name" value="AMP-binding"/>
    <property type="match status" value="2"/>
</dbReference>
<dbReference type="SUPFAM" id="SSF56801">
    <property type="entry name" value="Acetyl-CoA synthetase-like"/>
    <property type="match status" value="1"/>
</dbReference>
<sequence length="488" mass="53283">MVAETLPRLVKRSIEAFPDNEAIDGTTYRQLDTLISRYVSGLKDAGVQKGDFIIPLFGKKSVEGAALALAVLRLGGIHVPLDPSSPVQRLHKQATSLGRTPKIIVSGTTEDDAKSADALAKALGTTACSSLWLKSTGIDATTDESSPEDLALVFFTSGSTGPPKATPYKHKQLSTSLMACTSALGFSDKERVCNVIPWIWDGGNLDLFGPLLHGGAIPMDALARLRILVCAGESPRPSQFPRWVAQCPNTRIVNAYGLTETGILNMLFDVRSPIEDLVIPPIGKPFGENLAMIDPETSEIVLSGPQITESYMGPSSSPEFLPPPNMLSKEYYAMRTGDVAKVDEYGLYHFEGRTDNRLSIFSLRIEPADTEDAAFGVPDIDFAHLFVHEFAEGETPALVLAYHASSMQFKGELLSKEEYQQATDRYEQDLRQRLANELPEYQQPSAYFPLGVVPRLISGKKDGKKIASLATDAHEQKLLEFAPFHIEL</sequence>
<dbReference type="InterPro" id="IPR020845">
    <property type="entry name" value="AMP-binding_CS"/>
</dbReference>
<evidence type="ECO:0000313" key="7">
    <source>
        <dbReference type="Proteomes" id="UP001302367"/>
    </source>
</evidence>
<evidence type="ECO:0000256" key="1">
    <source>
        <dbReference type="ARBA" id="ARBA00022450"/>
    </source>
</evidence>
<keyword evidence="1" id="KW-0596">Phosphopantetheine</keyword>
<dbReference type="PROSITE" id="PS00455">
    <property type="entry name" value="AMP_BINDING"/>
    <property type="match status" value="1"/>
</dbReference>
<accession>A0A2G5HXQ3</accession>
<gene>
    <name evidence="4" type="ORF">CB0940_05320</name>
    <name evidence="5" type="ORF">RHO25_002468</name>
</gene>
<dbReference type="GO" id="GO:0043041">
    <property type="term" value="P:amino acid activation for nonribosomal peptide biosynthetic process"/>
    <property type="evidence" value="ECO:0007669"/>
    <property type="project" value="TreeGrafter"/>
</dbReference>
<keyword evidence="2" id="KW-0597">Phosphoprotein</keyword>
<dbReference type="PANTHER" id="PTHR45527">
    <property type="entry name" value="NONRIBOSOMAL PEPTIDE SYNTHETASE"/>
    <property type="match status" value="1"/>
</dbReference>
<dbReference type="InterPro" id="IPR045851">
    <property type="entry name" value="AMP-bd_C_sf"/>
</dbReference>
<proteinExistence type="predicted"/>
<evidence type="ECO:0000313" key="6">
    <source>
        <dbReference type="Proteomes" id="UP000230605"/>
    </source>
</evidence>
<dbReference type="InterPro" id="IPR042099">
    <property type="entry name" value="ANL_N_sf"/>
</dbReference>
<dbReference type="EMBL" id="LKMD01000102">
    <property type="protein sequence ID" value="PIA97308.1"/>
    <property type="molecule type" value="Genomic_DNA"/>
</dbReference>
<dbReference type="AlphaFoldDB" id="A0A2G5HXQ3"/>
<dbReference type="GO" id="GO:0044550">
    <property type="term" value="P:secondary metabolite biosynthetic process"/>
    <property type="evidence" value="ECO:0007669"/>
    <property type="project" value="TreeGrafter"/>
</dbReference>
<reference evidence="5 7" key="2">
    <citation type="submission" date="2023-09" db="EMBL/GenBank/DDBJ databases">
        <title>Complete-Gapless Cercospora beticola genome.</title>
        <authorList>
            <person name="Wyatt N.A."/>
            <person name="Spanner R.E."/>
            <person name="Bolton M.D."/>
        </authorList>
    </citation>
    <scope>NUCLEOTIDE SEQUENCE [LARGE SCALE GENOMIC DNA]</scope>
    <source>
        <strain evidence="5">Cb09-40</strain>
    </source>
</reference>
<protein>
    <submittedName>
        <fullName evidence="4">HC-toxin synthetase</fullName>
    </submittedName>
</protein>
<evidence type="ECO:0000313" key="5">
    <source>
        <dbReference type="EMBL" id="WPA97857.1"/>
    </source>
</evidence>
<dbReference type="InterPro" id="IPR000873">
    <property type="entry name" value="AMP-dep_synth/lig_dom"/>
</dbReference>
<feature type="domain" description="AMP-dependent synthetase/ligase" evidence="3">
    <location>
        <begin position="11"/>
        <end position="217"/>
    </location>
</feature>
<feature type="domain" description="AMP-dependent synthetase/ligase" evidence="3">
    <location>
        <begin position="221"/>
        <end position="311"/>
    </location>
</feature>
<keyword evidence="7" id="KW-1185">Reference proteome</keyword>